<dbReference type="PANTHER" id="PTHR21327:SF18">
    <property type="entry name" value="3,4-DIHYDROXY-2-BUTANONE 4-PHOSPHATE SYNTHASE"/>
    <property type="match status" value="1"/>
</dbReference>
<comment type="catalytic activity">
    <reaction evidence="19 20">
        <text>GTP + 4 H2O = 2,5-diamino-6-hydroxy-4-(5-phosphoribosylamino)-pyrimidine + formate + 2 phosphate + 3 H(+)</text>
        <dbReference type="Rhea" id="RHEA:23704"/>
        <dbReference type="ChEBI" id="CHEBI:15377"/>
        <dbReference type="ChEBI" id="CHEBI:15378"/>
        <dbReference type="ChEBI" id="CHEBI:15740"/>
        <dbReference type="ChEBI" id="CHEBI:37565"/>
        <dbReference type="ChEBI" id="CHEBI:43474"/>
        <dbReference type="ChEBI" id="CHEBI:58614"/>
        <dbReference type="EC" id="3.5.4.25"/>
    </reaction>
</comment>
<feature type="binding site" evidence="20">
    <location>
        <position position="274"/>
    </location>
    <ligand>
        <name>Zn(2+)</name>
        <dbReference type="ChEBI" id="CHEBI:29105"/>
        <note>catalytic</note>
    </ligand>
</feature>
<comment type="catalytic activity">
    <reaction evidence="1 20">
        <text>D-ribulose 5-phosphate = (2S)-2-hydroxy-3-oxobutyl phosphate + formate + H(+)</text>
        <dbReference type="Rhea" id="RHEA:18457"/>
        <dbReference type="ChEBI" id="CHEBI:15378"/>
        <dbReference type="ChEBI" id="CHEBI:15740"/>
        <dbReference type="ChEBI" id="CHEBI:58121"/>
        <dbReference type="ChEBI" id="CHEBI:58830"/>
        <dbReference type="EC" id="4.1.99.12"/>
    </reaction>
</comment>
<dbReference type="GO" id="GO:0030145">
    <property type="term" value="F:manganese ion binding"/>
    <property type="evidence" value="ECO:0007669"/>
    <property type="project" value="UniProtKB-UniRule"/>
</dbReference>
<keyword evidence="8 20" id="KW-0686">Riboflavin biosynthesis</keyword>
<keyword evidence="10 20" id="KW-0547">Nucleotide-binding</keyword>
<keyword evidence="9 20" id="KW-0479">Metal-binding</keyword>
<comment type="cofactor">
    <cofactor evidence="2">
        <name>Mn(2+)</name>
        <dbReference type="ChEBI" id="CHEBI:29035"/>
    </cofactor>
</comment>
<dbReference type="Proteomes" id="UP000183924">
    <property type="component" value="Unassembled WGS sequence"/>
</dbReference>
<dbReference type="InterPro" id="IPR036144">
    <property type="entry name" value="RibA-like_sf"/>
</dbReference>
<dbReference type="Pfam" id="PF00926">
    <property type="entry name" value="DHBP_synthase"/>
    <property type="match status" value="1"/>
</dbReference>
<sequence>MIKASTFPNIDRALKDLRLGKMIVLFDHENRENEGDLVLAAEKVTPEAINFMAQYARGLICLALVEQDIKRLQIPMMVEHSTNPFNTAFTVSIEAAKGVTTGISAADRAHTIQVAINPDSEPKDIVMPGHIFPLRARKGGVLERMGQTEGSTDLTRLAGLKSAAVICEIMNPDGSMARLPDLERFAKQHQLSLLSVRELIQYRLQTESLVKEIASIRLPTEDYGDLTIKLFESCMDKHHHLAIIKEKSVAAYQPTLVRIHSECFTGDLFGSTRCDCGWQLHESLAQISQQGGILLYLRQEGRGIGLLNKLKAYALQDQGLDTVEANQELGFGSDDRNYWIGAQMLQNLKILQIKLLTNNPQKIIDLEQYGIEVVERIPLIATPNSTNHAYLKTKQTKLGHLLNL</sequence>
<evidence type="ECO:0000256" key="11">
    <source>
        <dbReference type="ARBA" id="ARBA00022801"/>
    </source>
</evidence>
<dbReference type="EC" id="4.1.99.12" evidence="20"/>
<keyword evidence="12 20" id="KW-0862">Zinc</keyword>
<dbReference type="InterPro" id="IPR032677">
    <property type="entry name" value="GTP_cyclohydro_II"/>
</dbReference>
<keyword evidence="16 20" id="KW-0456">Lyase</keyword>
<dbReference type="HAMAP" id="MF_00179">
    <property type="entry name" value="RibA"/>
    <property type="match status" value="1"/>
</dbReference>
<feature type="binding site" evidence="20">
    <location>
        <position position="279"/>
    </location>
    <ligand>
        <name>GTP</name>
        <dbReference type="ChEBI" id="CHEBI:37565"/>
    </ligand>
</feature>
<dbReference type="Gene3D" id="3.90.870.10">
    <property type="entry name" value="DHBP synthase"/>
    <property type="match status" value="1"/>
</dbReference>
<comment type="function">
    <text evidence="3 20">Catalyzes the conversion of D-ribulose 5-phosphate to formate and 3,4-dihydroxy-2-butanone 4-phosphate.</text>
</comment>
<dbReference type="HAMAP" id="MF_01283">
    <property type="entry name" value="RibBA"/>
    <property type="match status" value="1"/>
</dbReference>
<evidence type="ECO:0000256" key="19">
    <source>
        <dbReference type="ARBA" id="ARBA00049295"/>
    </source>
</evidence>
<dbReference type="GO" id="GO:0005525">
    <property type="term" value="F:GTP binding"/>
    <property type="evidence" value="ECO:0007669"/>
    <property type="project" value="UniProtKB-KW"/>
</dbReference>
<dbReference type="FunFam" id="3.90.870.10:FF:000001">
    <property type="entry name" value="Riboflavin biosynthesis protein RibBA"/>
    <property type="match status" value="1"/>
</dbReference>
<dbReference type="EMBL" id="LUKY01000033">
    <property type="protein sequence ID" value="OIZ94245.1"/>
    <property type="molecule type" value="Genomic_DNA"/>
</dbReference>
<feature type="binding site" evidence="20">
    <location>
        <position position="32"/>
    </location>
    <ligand>
        <name>Mg(2+)</name>
        <dbReference type="ChEBI" id="CHEBI:18420"/>
        <label>2</label>
    </ligand>
</feature>
<dbReference type="SUPFAM" id="SSF142695">
    <property type="entry name" value="RibA-like"/>
    <property type="match status" value="1"/>
</dbReference>
<evidence type="ECO:0000313" key="23">
    <source>
        <dbReference type="Proteomes" id="UP000183924"/>
    </source>
</evidence>
<feature type="region of interest" description="DHBP synthase" evidence="20">
    <location>
        <begin position="1"/>
        <end position="205"/>
    </location>
</feature>
<dbReference type="OrthoDB" id="9793111at2"/>
<evidence type="ECO:0000313" key="22">
    <source>
        <dbReference type="EMBL" id="OIZ94245.1"/>
    </source>
</evidence>
<dbReference type="NCBIfam" id="TIGR00506">
    <property type="entry name" value="ribB"/>
    <property type="match status" value="1"/>
</dbReference>
<dbReference type="SUPFAM" id="SSF55821">
    <property type="entry name" value="YrdC/RibB"/>
    <property type="match status" value="1"/>
</dbReference>
<feature type="region of interest" description="GTP cyclohydrolase II" evidence="20">
    <location>
        <begin position="206"/>
        <end position="404"/>
    </location>
</feature>
<feature type="site" description="Essential for DHBP synthase activity" evidence="20">
    <location>
        <position position="168"/>
    </location>
</feature>
<evidence type="ECO:0000256" key="14">
    <source>
        <dbReference type="ARBA" id="ARBA00023134"/>
    </source>
</evidence>
<dbReference type="GO" id="GO:0005829">
    <property type="term" value="C:cytosol"/>
    <property type="evidence" value="ECO:0007669"/>
    <property type="project" value="TreeGrafter"/>
</dbReference>
<dbReference type="FunFam" id="3.40.50.10990:FF:000001">
    <property type="entry name" value="Riboflavin biosynthesis protein RibBA"/>
    <property type="match status" value="1"/>
</dbReference>
<evidence type="ECO:0000256" key="2">
    <source>
        <dbReference type="ARBA" id="ARBA00001936"/>
    </source>
</evidence>
<evidence type="ECO:0000256" key="5">
    <source>
        <dbReference type="ARBA" id="ARBA00004904"/>
    </source>
</evidence>
<name>A0A1J8PGQ0_9COXI</name>
<dbReference type="Pfam" id="PF00925">
    <property type="entry name" value="GTP_cyclohydro2"/>
    <property type="match status" value="1"/>
</dbReference>
<comment type="similarity">
    <text evidence="7 20">In the C-terminal section; belongs to the GTP cyclohydrolase II family.</text>
</comment>
<feature type="binding site" evidence="20">
    <location>
        <position position="276"/>
    </location>
    <ligand>
        <name>Zn(2+)</name>
        <dbReference type="ChEBI" id="CHEBI:29105"/>
        <note>catalytic</note>
    </ligand>
</feature>
<evidence type="ECO:0000256" key="12">
    <source>
        <dbReference type="ARBA" id="ARBA00022833"/>
    </source>
</evidence>
<evidence type="ECO:0000256" key="13">
    <source>
        <dbReference type="ARBA" id="ARBA00022842"/>
    </source>
</evidence>
<evidence type="ECO:0000259" key="21">
    <source>
        <dbReference type="Pfam" id="PF00925"/>
    </source>
</evidence>
<dbReference type="CDD" id="cd00641">
    <property type="entry name" value="GTP_cyclohydro2"/>
    <property type="match status" value="1"/>
</dbReference>
<dbReference type="GO" id="GO:0008270">
    <property type="term" value="F:zinc ion binding"/>
    <property type="evidence" value="ECO:0007669"/>
    <property type="project" value="UniProtKB-UniRule"/>
</dbReference>
<comment type="pathway">
    <text evidence="4 20">Cofactor biosynthesis; riboflavin biosynthesis; 5-amino-6-(D-ribitylamino)uracil from GTP: step 1/4.</text>
</comment>
<keyword evidence="23" id="KW-1185">Reference proteome</keyword>
<evidence type="ECO:0000256" key="7">
    <source>
        <dbReference type="ARBA" id="ARBA00008976"/>
    </source>
</evidence>
<evidence type="ECO:0000256" key="15">
    <source>
        <dbReference type="ARBA" id="ARBA00023211"/>
    </source>
</evidence>
<feature type="binding site" evidence="20">
    <location>
        <position position="168"/>
    </location>
    <ligand>
        <name>D-ribulose 5-phosphate</name>
        <dbReference type="ChEBI" id="CHEBI:58121"/>
    </ligand>
</feature>
<feature type="binding site" evidence="20">
    <location>
        <position position="36"/>
    </location>
    <ligand>
        <name>D-ribulose 5-phosphate</name>
        <dbReference type="ChEBI" id="CHEBI:58121"/>
    </ligand>
</feature>
<dbReference type="GO" id="GO:0009231">
    <property type="term" value="P:riboflavin biosynthetic process"/>
    <property type="evidence" value="ECO:0007669"/>
    <property type="project" value="UniProtKB-UniRule"/>
</dbReference>
<evidence type="ECO:0000256" key="1">
    <source>
        <dbReference type="ARBA" id="ARBA00000141"/>
    </source>
</evidence>
<keyword evidence="11 20" id="KW-0378">Hydrolase</keyword>
<feature type="active site" description="Proton acceptor; for GTP cyclohydrolase activity" evidence="20">
    <location>
        <position position="334"/>
    </location>
</feature>
<dbReference type="PANTHER" id="PTHR21327">
    <property type="entry name" value="GTP CYCLOHYDROLASE II-RELATED"/>
    <property type="match status" value="1"/>
</dbReference>
<comment type="pathway">
    <text evidence="5 20">Cofactor biosynthesis; riboflavin biosynthesis; 2-hydroxy-3-oxobutyl phosphate from D-ribulose 5-phosphate: step 1/1.</text>
</comment>
<protein>
    <recommendedName>
        <fullName evidence="20">Riboflavin biosynthesis protein RibBA</fullName>
    </recommendedName>
    <domain>
        <recommendedName>
            <fullName evidence="20">3,4-dihydroxy-2-butanone 4-phosphate synthase</fullName>
            <shortName evidence="20">DHBP synthase</shortName>
            <ecNumber evidence="20">4.1.99.12</ecNumber>
        </recommendedName>
    </domain>
    <domain>
        <recommendedName>
            <fullName evidence="20">GTP cyclohydrolase-2</fullName>
            <ecNumber evidence="20">3.5.4.25</ecNumber>
        </recommendedName>
        <alternativeName>
            <fullName evidence="20">GTP cyclohydrolase II</fullName>
        </alternativeName>
    </domain>
</protein>
<accession>A0A1J8PGQ0</accession>
<keyword evidence="17 20" id="KW-0511">Multifunctional enzyme</keyword>
<feature type="binding site" evidence="20">
    <location>
        <position position="357"/>
    </location>
    <ligand>
        <name>GTP</name>
        <dbReference type="ChEBI" id="CHEBI:37565"/>
    </ligand>
</feature>
<feature type="site" description="Essential for DHBP synthase activity" evidence="20">
    <location>
        <position position="130"/>
    </location>
</feature>
<evidence type="ECO:0000256" key="20">
    <source>
        <dbReference type="HAMAP-Rule" id="MF_01283"/>
    </source>
</evidence>
<dbReference type="GO" id="GO:0003935">
    <property type="term" value="F:GTP cyclohydrolase II activity"/>
    <property type="evidence" value="ECO:0007669"/>
    <property type="project" value="UniProtKB-UniRule"/>
</dbReference>
<feature type="binding site" evidence="20">
    <location>
        <position position="362"/>
    </location>
    <ligand>
        <name>GTP</name>
        <dbReference type="ChEBI" id="CHEBI:37565"/>
    </ligand>
</feature>
<dbReference type="PIRSF" id="PIRSF001259">
    <property type="entry name" value="RibA"/>
    <property type="match status" value="1"/>
</dbReference>
<evidence type="ECO:0000256" key="3">
    <source>
        <dbReference type="ARBA" id="ARBA00002284"/>
    </source>
</evidence>
<feature type="binding site" evidence="20">
    <location>
        <begin position="258"/>
        <end position="262"/>
    </location>
    <ligand>
        <name>GTP</name>
        <dbReference type="ChEBI" id="CHEBI:37565"/>
    </ligand>
</feature>
<evidence type="ECO:0000256" key="9">
    <source>
        <dbReference type="ARBA" id="ARBA00022723"/>
    </source>
</evidence>
<dbReference type="AlphaFoldDB" id="A0A1J8PGQ0"/>
<feature type="binding site" evidence="20">
    <location>
        <begin position="300"/>
        <end position="302"/>
    </location>
    <ligand>
        <name>GTP</name>
        <dbReference type="ChEBI" id="CHEBI:37565"/>
    </ligand>
</feature>
<dbReference type="InterPro" id="IPR017945">
    <property type="entry name" value="DHBP_synth_RibB-like_a/b_dom"/>
</dbReference>
<evidence type="ECO:0000256" key="17">
    <source>
        <dbReference type="ARBA" id="ARBA00023268"/>
    </source>
</evidence>
<dbReference type="GO" id="GO:0008686">
    <property type="term" value="F:3,4-dihydroxy-2-butanone-4-phosphate synthase activity"/>
    <property type="evidence" value="ECO:0007669"/>
    <property type="project" value="UniProtKB-UniRule"/>
</dbReference>
<gene>
    <name evidence="20" type="primary">ribBA</name>
    <name evidence="22" type="ORF">A1D18_05170</name>
</gene>
<keyword evidence="15 20" id="KW-0464">Manganese</keyword>
<feature type="binding site" evidence="20">
    <location>
        <begin position="31"/>
        <end position="32"/>
    </location>
    <ligand>
        <name>D-ribulose 5-phosphate</name>
        <dbReference type="ChEBI" id="CHEBI:58121"/>
    </ligand>
</feature>
<evidence type="ECO:0000256" key="4">
    <source>
        <dbReference type="ARBA" id="ARBA00004853"/>
    </source>
</evidence>
<dbReference type="UniPathway" id="UPA00275">
    <property type="reaction ID" value="UER00399"/>
</dbReference>
<dbReference type="GO" id="GO:0000287">
    <property type="term" value="F:magnesium ion binding"/>
    <property type="evidence" value="ECO:0007669"/>
    <property type="project" value="UniProtKB-UniRule"/>
</dbReference>
<evidence type="ECO:0000256" key="8">
    <source>
        <dbReference type="ARBA" id="ARBA00022619"/>
    </source>
</evidence>
<evidence type="ECO:0000256" key="18">
    <source>
        <dbReference type="ARBA" id="ARBA00043932"/>
    </source>
</evidence>
<organism evidence="22 23">
    <name type="scientific">Candidatus Rickettsiella isopodorum</name>
    <dbReference type="NCBI Taxonomy" id="1225476"/>
    <lineage>
        <taxon>Bacteria</taxon>
        <taxon>Pseudomonadati</taxon>
        <taxon>Pseudomonadota</taxon>
        <taxon>Gammaproteobacteria</taxon>
        <taxon>Legionellales</taxon>
        <taxon>Coxiellaceae</taxon>
        <taxon>Rickettsiella</taxon>
    </lineage>
</organism>
<feature type="domain" description="GTP cyclohydrolase II" evidence="21">
    <location>
        <begin position="214"/>
        <end position="378"/>
    </location>
</feature>
<evidence type="ECO:0000256" key="6">
    <source>
        <dbReference type="ARBA" id="ARBA00005520"/>
    </source>
</evidence>
<dbReference type="NCBIfam" id="NF001591">
    <property type="entry name" value="PRK00393.1"/>
    <property type="match status" value="1"/>
</dbReference>
<comment type="cofactor">
    <cofactor evidence="20">
        <name>Zn(2+)</name>
        <dbReference type="ChEBI" id="CHEBI:29105"/>
    </cofactor>
    <text evidence="20">Binds 1 zinc ion per subunit.</text>
</comment>
<feature type="binding site" evidence="20">
    <location>
        <position position="322"/>
    </location>
    <ligand>
        <name>GTP</name>
        <dbReference type="ChEBI" id="CHEBI:37565"/>
    </ligand>
</feature>
<comment type="function">
    <text evidence="18 20">Catalyzes the conversion of GTP to 2,5-diamino-6-ribosylamino-4(3H)-pyrimidinone 5'-phosphate (DARP), formate and pyrophosphate.</text>
</comment>
<keyword evidence="14 20" id="KW-0342">GTP-binding</keyword>
<comment type="similarity">
    <text evidence="6 20">In the N-terminal section; belongs to the DHBP synthase family.</text>
</comment>
<dbReference type="InterPro" id="IPR016299">
    <property type="entry name" value="Riboflavin_synth_RibBA"/>
</dbReference>
<comment type="caution">
    <text evidence="20">Lacks conserved residue(s) required for the propagation of feature annotation.</text>
</comment>
<feature type="binding site" evidence="20">
    <location>
        <position position="32"/>
    </location>
    <ligand>
        <name>Mg(2+)</name>
        <dbReference type="ChEBI" id="CHEBI:18420"/>
        <label>1</label>
    </ligand>
</feature>
<dbReference type="STRING" id="1225476.A1D18_05170"/>
<dbReference type="HAMAP" id="MF_00180">
    <property type="entry name" value="RibB"/>
    <property type="match status" value="1"/>
</dbReference>
<dbReference type="InterPro" id="IPR000422">
    <property type="entry name" value="DHBP_synthase_RibB"/>
</dbReference>
<proteinExistence type="inferred from homology"/>
<evidence type="ECO:0000256" key="16">
    <source>
        <dbReference type="ARBA" id="ARBA00023239"/>
    </source>
</evidence>
<dbReference type="NCBIfam" id="TIGR00505">
    <property type="entry name" value="ribA"/>
    <property type="match status" value="1"/>
</dbReference>
<comment type="cofactor">
    <cofactor evidence="20">
        <name>Mg(2+)</name>
        <dbReference type="ChEBI" id="CHEBI:18420"/>
    </cofactor>
    <cofactor evidence="20">
        <name>Mn(2+)</name>
        <dbReference type="ChEBI" id="CHEBI:29035"/>
    </cofactor>
    <text evidence="20">Binds 2 divalent metal cations per subunit. Magnesium or manganese.</text>
</comment>
<dbReference type="Gene3D" id="3.40.50.10990">
    <property type="entry name" value="GTP cyclohydrolase II"/>
    <property type="match status" value="1"/>
</dbReference>
<evidence type="ECO:0000256" key="10">
    <source>
        <dbReference type="ARBA" id="ARBA00022741"/>
    </source>
</evidence>
<comment type="caution">
    <text evidence="22">The sequence shown here is derived from an EMBL/GenBank/DDBJ whole genome shotgun (WGS) entry which is preliminary data.</text>
</comment>
<reference evidence="22 23" key="1">
    <citation type="submission" date="2016-03" db="EMBL/GenBank/DDBJ databases">
        <title>Comparative genomics of Rickettsiella.</title>
        <authorList>
            <person name="Chandler C."/>
            <person name="Wang Y."/>
        </authorList>
    </citation>
    <scope>NUCLEOTIDE SEQUENCE [LARGE SCALE GENOMIC DNA]</scope>
    <source>
        <strain evidence="22 23">RCFS May 2013</strain>
    </source>
</reference>
<dbReference type="EC" id="3.5.4.25" evidence="20"/>
<feature type="binding site" evidence="20">
    <location>
        <position position="263"/>
    </location>
    <ligand>
        <name>Zn(2+)</name>
        <dbReference type="ChEBI" id="CHEBI:29105"/>
        <note>catalytic</note>
    </ligand>
</feature>
<keyword evidence="13 20" id="KW-0460">Magnesium</keyword>
<feature type="active site" description="Nucleophile; for GTP cyclohydrolase activity" evidence="20">
    <location>
        <position position="336"/>
    </location>
</feature>
<dbReference type="InterPro" id="IPR000926">
    <property type="entry name" value="RibA"/>
</dbReference>